<reference evidence="3 4" key="1">
    <citation type="submission" date="2019-03" db="EMBL/GenBank/DDBJ databases">
        <authorList>
            <person name="Gaulin E."/>
            <person name="Dumas B."/>
        </authorList>
    </citation>
    <scope>NUCLEOTIDE SEQUENCE [LARGE SCALE GENOMIC DNA]</scope>
    <source>
        <strain evidence="3">CBS 568.67</strain>
    </source>
</reference>
<evidence type="ECO:0000313" key="4">
    <source>
        <dbReference type="Proteomes" id="UP000332933"/>
    </source>
</evidence>
<evidence type="ECO:0000313" key="3">
    <source>
        <dbReference type="EMBL" id="VFT85572.1"/>
    </source>
</evidence>
<feature type="region of interest" description="Disordered" evidence="1">
    <location>
        <begin position="1"/>
        <end position="68"/>
    </location>
</feature>
<name>A0A485KL31_9STRA</name>
<protein>
    <submittedName>
        <fullName evidence="3">Aste57867_8686 protein</fullName>
    </submittedName>
</protein>
<dbReference type="EMBL" id="VJMH01005112">
    <property type="protein sequence ID" value="KAF0700795.1"/>
    <property type="molecule type" value="Genomic_DNA"/>
</dbReference>
<sequence>MADTLHSHGAAISPASPSGSSHTADNDDTNAPKKKSTYCKEYYERNREKRIQQSKEYQRRNREKVQAYREQNREKELARMKVYNKVWYKQNREKVLARLKEYRKKNPEKEAKWVKDYRERNKEKINQRKRERYSRTSSAVVSPPAAAAMALQFVLNLNDSPTPYGALEGFGTSEAVVRCPEPTKGSLAFLLNA</sequence>
<dbReference type="AlphaFoldDB" id="A0A485KL31"/>
<dbReference type="OrthoDB" id="78611at2759"/>
<keyword evidence="4" id="KW-1185">Reference proteome</keyword>
<dbReference type="Proteomes" id="UP000332933">
    <property type="component" value="Unassembled WGS sequence"/>
</dbReference>
<feature type="compositionally biased region" description="Basic and acidic residues" evidence="1">
    <location>
        <begin position="41"/>
        <end position="68"/>
    </location>
</feature>
<organism evidence="3 4">
    <name type="scientific">Aphanomyces stellatus</name>
    <dbReference type="NCBI Taxonomy" id="120398"/>
    <lineage>
        <taxon>Eukaryota</taxon>
        <taxon>Sar</taxon>
        <taxon>Stramenopiles</taxon>
        <taxon>Oomycota</taxon>
        <taxon>Saprolegniomycetes</taxon>
        <taxon>Saprolegniales</taxon>
        <taxon>Verrucalvaceae</taxon>
        <taxon>Aphanomyces</taxon>
    </lineage>
</organism>
<evidence type="ECO:0000313" key="2">
    <source>
        <dbReference type="EMBL" id="KAF0700795.1"/>
    </source>
</evidence>
<gene>
    <name evidence="3" type="primary">Aste57867_8686</name>
    <name evidence="2" type="ORF">As57867_008652</name>
    <name evidence="3" type="ORF">ASTE57867_8686</name>
</gene>
<feature type="compositionally biased region" description="Low complexity" evidence="1">
    <location>
        <begin position="7"/>
        <end position="22"/>
    </location>
</feature>
<reference evidence="2" key="2">
    <citation type="submission" date="2019-06" db="EMBL/GenBank/DDBJ databases">
        <title>Genomics analysis of Aphanomyces spp. identifies a new class of oomycete effector associated with host adaptation.</title>
        <authorList>
            <person name="Gaulin E."/>
        </authorList>
    </citation>
    <scope>NUCLEOTIDE SEQUENCE</scope>
    <source>
        <strain evidence="2">CBS 578.67</strain>
    </source>
</reference>
<dbReference type="EMBL" id="CAADRA010005133">
    <property type="protein sequence ID" value="VFT85572.1"/>
    <property type="molecule type" value="Genomic_DNA"/>
</dbReference>
<proteinExistence type="predicted"/>
<accession>A0A485KL31</accession>
<evidence type="ECO:0000256" key="1">
    <source>
        <dbReference type="SAM" id="MobiDB-lite"/>
    </source>
</evidence>